<proteinExistence type="inferred from homology"/>
<dbReference type="AlphaFoldDB" id="A0AAE8N3U6"/>
<keyword evidence="4" id="KW-0560">Oxidoreductase</keyword>
<dbReference type="GO" id="GO:0047545">
    <property type="term" value="F:(S)-2-hydroxyglutarate dehydrogenase activity"/>
    <property type="evidence" value="ECO:0007669"/>
    <property type="project" value="UniProtKB-EC"/>
</dbReference>
<feature type="compositionally biased region" description="Polar residues" evidence="10">
    <location>
        <begin position="167"/>
        <end position="185"/>
    </location>
</feature>
<dbReference type="InterPro" id="IPR006076">
    <property type="entry name" value="FAD-dep_OxRdtase"/>
</dbReference>
<evidence type="ECO:0000256" key="8">
    <source>
        <dbReference type="ARBA" id="ARBA00041137"/>
    </source>
</evidence>
<gene>
    <name evidence="12" type="ORF">DNG_08595</name>
</gene>
<keyword evidence="13" id="KW-1185">Reference proteome</keyword>
<dbReference type="SUPFAM" id="SSF51905">
    <property type="entry name" value="FAD/NAD(P)-binding domain"/>
    <property type="match status" value="1"/>
</dbReference>
<evidence type="ECO:0000259" key="11">
    <source>
        <dbReference type="Pfam" id="PF01266"/>
    </source>
</evidence>
<evidence type="ECO:0000313" key="12">
    <source>
        <dbReference type="EMBL" id="SPO05906.1"/>
    </source>
</evidence>
<evidence type="ECO:0000256" key="3">
    <source>
        <dbReference type="ARBA" id="ARBA00022827"/>
    </source>
</evidence>
<dbReference type="Proteomes" id="UP001187682">
    <property type="component" value="Unassembled WGS sequence"/>
</dbReference>
<dbReference type="Pfam" id="PF01266">
    <property type="entry name" value="DAO"/>
    <property type="match status" value="1"/>
</dbReference>
<evidence type="ECO:0000256" key="7">
    <source>
        <dbReference type="ARBA" id="ARBA00038878"/>
    </source>
</evidence>
<keyword evidence="3" id="KW-0274">FAD</keyword>
<comment type="cofactor">
    <cofactor evidence="1">
        <name>FAD</name>
        <dbReference type="ChEBI" id="CHEBI:57692"/>
    </cofactor>
</comment>
<dbReference type="EC" id="1.1.99.2" evidence="7"/>
<dbReference type="EMBL" id="ONZQ02000014">
    <property type="protein sequence ID" value="SPO05906.1"/>
    <property type="molecule type" value="Genomic_DNA"/>
</dbReference>
<evidence type="ECO:0000256" key="1">
    <source>
        <dbReference type="ARBA" id="ARBA00001974"/>
    </source>
</evidence>
<evidence type="ECO:0000313" key="13">
    <source>
        <dbReference type="Proteomes" id="UP001187682"/>
    </source>
</evidence>
<evidence type="ECO:0000256" key="5">
    <source>
        <dbReference type="ARBA" id="ARBA00036066"/>
    </source>
</evidence>
<keyword evidence="9" id="KW-0175">Coiled coil</keyword>
<evidence type="ECO:0000256" key="10">
    <source>
        <dbReference type="SAM" id="MobiDB-lite"/>
    </source>
</evidence>
<dbReference type="InterPro" id="IPR036188">
    <property type="entry name" value="FAD/NAD-bd_sf"/>
</dbReference>
<reference evidence="12" key="1">
    <citation type="submission" date="2018-03" db="EMBL/GenBank/DDBJ databases">
        <authorList>
            <person name="Guldener U."/>
        </authorList>
    </citation>
    <scope>NUCLEOTIDE SEQUENCE</scope>
</reference>
<dbReference type="Gene3D" id="3.50.50.60">
    <property type="entry name" value="FAD/NAD(P)-binding domain"/>
    <property type="match status" value="1"/>
</dbReference>
<accession>A0AAE8N3U6</accession>
<dbReference type="PANTHER" id="PTHR43104:SF4">
    <property type="entry name" value="L-2-HYDROXYGLUTARATE DEHYDROGENASE, MITOCHONDRIAL"/>
    <property type="match status" value="1"/>
</dbReference>
<comment type="catalytic activity">
    <reaction evidence="5">
        <text>(S)-2-hydroxyglutarate + A = 2-oxoglutarate + AH2</text>
        <dbReference type="Rhea" id="RHEA:21252"/>
        <dbReference type="ChEBI" id="CHEBI:13193"/>
        <dbReference type="ChEBI" id="CHEBI:16782"/>
        <dbReference type="ChEBI" id="CHEBI:16810"/>
        <dbReference type="ChEBI" id="CHEBI:17499"/>
        <dbReference type="EC" id="1.1.99.2"/>
    </reaction>
</comment>
<evidence type="ECO:0000256" key="9">
    <source>
        <dbReference type="SAM" id="Coils"/>
    </source>
</evidence>
<evidence type="ECO:0000256" key="4">
    <source>
        <dbReference type="ARBA" id="ARBA00023002"/>
    </source>
</evidence>
<feature type="coiled-coil region" evidence="9">
    <location>
        <begin position="264"/>
        <end position="291"/>
    </location>
</feature>
<comment type="similarity">
    <text evidence="6">Belongs to the L2HGDH family.</text>
</comment>
<sequence>MADHPSNLIPGDSPPGSPRRASVSLQAAATVNAGLRTEVSRRSSISSSTQARYSPTSGRRRSTVLMNLQINDPSVPAPGEMVAENQGAASNGIGPGSPRFSGVSPLLPAREPHHSRAPSLGELHQELEEEQEAQVNRLLQMIRQQQLQLQQLQVGQGNAGPAADDSSAVSERSATQSSQPGSTPHSALPVPAIPISQSPRNTYFHPRSSFDMARADLQRRSRTPSRGASLGGSPRLRAASIAGDVGDGMMLSGRDESAFYQAETQMLVRENQMLKHRIRELEKQLVEAQAGTPIPHEPSTPSLLVQTTSVEGGGVVGLAAASALAPHGPTLLLERHTQLGTETSSRNSEVIHAGIYYGTDTHKAELCIRGRGLLYDLCERKGIPHRKTGKWIVAQNEAQRGAIEKVHETARALGVPTRWVSRGEVERDGEGVLAAAGCLESPETGIVDSHGLMMALAGQLEESGGTVALNSRVTDVSPLGGGRNGDAGWEVSVEDPAAPGEASAITADVVVNAAGLGAVAVHNMIVPPERRREMFYAKGNYFSYSPSSPRLSRLIYPAPEPGKAGLGTHLTLDLAGRIRFGPDVEWVDSPDDLAVSAARLGEAVRDIRGYLPGIDETGLVPDYVGIRPKLSRAGAVGAGKGFQDFIIRREEGFEGWVNLLGIESPGLTSSLAIGERVERILYG</sequence>
<organism evidence="12 13">
    <name type="scientific">Cephalotrichum gorgonifer</name>
    <dbReference type="NCBI Taxonomy" id="2041049"/>
    <lineage>
        <taxon>Eukaryota</taxon>
        <taxon>Fungi</taxon>
        <taxon>Dikarya</taxon>
        <taxon>Ascomycota</taxon>
        <taxon>Pezizomycotina</taxon>
        <taxon>Sordariomycetes</taxon>
        <taxon>Hypocreomycetidae</taxon>
        <taxon>Microascales</taxon>
        <taxon>Microascaceae</taxon>
        <taxon>Cephalotrichum</taxon>
    </lineage>
</organism>
<protein>
    <recommendedName>
        <fullName evidence="8">L-2-hydroxyglutarate dehydrogenase, mitochondrial</fullName>
        <ecNumber evidence="7">1.1.99.2</ecNumber>
    </recommendedName>
</protein>
<comment type="caution">
    <text evidence="12">The sequence shown here is derived from an EMBL/GenBank/DDBJ whole genome shotgun (WGS) entry which is preliminary data.</text>
</comment>
<name>A0AAE8N3U6_9PEZI</name>
<feature type="region of interest" description="Disordered" evidence="10">
    <location>
        <begin position="1"/>
        <end position="117"/>
    </location>
</feature>
<dbReference type="PANTHER" id="PTHR43104">
    <property type="entry name" value="L-2-HYDROXYGLUTARATE DEHYDROGENASE, MITOCHONDRIAL"/>
    <property type="match status" value="1"/>
</dbReference>
<evidence type="ECO:0000256" key="2">
    <source>
        <dbReference type="ARBA" id="ARBA00022630"/>
    </source>
</evidence>
<keyword evidence="2" id="KW-0285">Flavoprotein</keyword>
<feature type="region of interest" description="Disordered" evidence="10">
    <location>
        <begin position="153"/>
        <end position="206"/>
    </location>
</feature>
<feature type="domain" description="FAD dependent oxidoreductase" evidence="11">
    <location>
        <begin position="312"/>
        <end position="677"/>
    </location>
</feature>
<evidence type="ECO:0000256" key="6">
    <source>
        <dbReference type="ARBA" id="ARBA00037941"/>
    </source>
</evidence>
<dbReference type="Gene3D" id="3.30.9.10">
    <property type="entry name" value="D-Amino Acid Oxidase, subunit A, domain 2"/>
    <property type="match status" value="1"/>
</dbReference>